<dbReference type="OMA" id="WDVHRID"/>
<evidence type="ECO:0000256" key="6">
    <source>
        <dbReference type="ARBA" id="ARBA00022946"/>
    </source>
</evidence>
<keyword evidence="5" id="KW-0067">ATP-binding</keyword>
<keyword evidence="6" id="KW-0809">Transit peptide</keyword>
<comment type="function">
    <text evidence="9">Involved in cytokinin biosynthesis. Catalyzes the transfer of an isopentenyl group from dimethylallyl diphosphate (DMAPP) to ATP and ADP.</text>
</comment>
<keyword evidence="2" id="KW-0808">Transferase</keyword>
<dbReference type="SUPFAM" id="SSF52540">
    <property type="entry name" value="P-loop containing nucleoside triphosphate hydrolases"/>
    <property type="match status" value="1"/>
</dbReference>
<dbReference type="GO" id="GO:0009824">
    <property type="term" value="F:AMP dimethylallyltransferase activity"/>
    <property type="evidence" value="ECO:0007669"/>
    <property type="project" value="UniProtKB-ARBA"/>
</dbReference>
<reference evidence="12" key="1">
    <citation type="submission" date="2021-03" db="EMBL/GenBank/DDBJ databases">
        <authorList>
            <consortium name="Genoscope - CEA"/>
            <person name="William W."/>
        </authorList>
    </citation>
    <scope>NUCLEOTIDE SEQUENCE</scope>
    <source>
        <strain evidence="12">Doubled-haploid Pahang</strain>
    </source>
</reference>
<comment type="catalytic activity">
    <reaction evidence="7">
        <text>dimethylallyl diphosphate + ATP = N(6)-(dimethylallyl)adenosine 5'-triphosphate + diphosphate</text>
        <dbReference type="Rhea" id="RHEA:36331"/>
        <dbReference type="ChEBI" id="CHEBI:30616"/>
        <dbReference type="ChEBI" id="CHEBI:33019"/>
        <dbReference type="ChEBI" id="CHEBI:57623"/>
        <dbReference type="ChEBI" id="CHEBI:73532"/>
        <dbReference type="EC" id="2.5.1.112"/>
    </reaction>
</comment>
<evidence type="ECO:0000256" key="4">
    <source>
        <dbReference type="ARBA" id="ARBA00022741"/>
    </source>
</evidence>
<dbReference type="Pfam" id="PF01715">
    <property type="entry name" value="IPPT"/>
    <property type="match status" value="2"/>
</dbReference>
<dbReference type="AlphaFoldDB" id="A0A804IA04"/>
<dbReference type="GO" id="GO:0005739">
    <property type="term" value="C:mitochondrion"/>
    <property type="evidence" value="ECO:0000318"/>
    <property type="project" value="GO_Central"/>
</dbReference>
<dbReference type="FunFam" id="1.10.287.890:FF:000002">
    <property type="entry name" value="Adenylate isopentenyltransferase 5, chloroplastic"/>
    <property type="match status" value="1"/>
</dbReference>
<keyword evidence="3" id="KW-0203">Cytokinin biosynthesis</keyword>
<dbReference type="Proteomes" id="UP000012960">
    <property type="component" value="Unplaced"/>
</dbReference>
<reference evidence="13" key="2">
    <citation type="submission" date="2021-05" db="UniProtKB">
        <authorList>
            <consortium name="EnsemblPlants"/>
        </authorList>
    </citation>
    <scope>IDENTIFICATION</scope>
    <source>
        <strain evidence="13">subsp. malaccensis</strain>
    </source>
</reference>
<evidence type="ECO:0000256" key="9">
    <source>
        <dbReference type="ARBA" id="ARBA00055191"/>
    </source>
</evidence>
<name>A0A804IA04_MUSAM</name>
<keyword evidence="14" id="KW-1185">Reference proteome</keyword>
<evidence type="ECO:0000313" key="12">
    <source>
        <dbReference type="EMBL" id="CAG1849599.1"/>
    </source>
</evidence>
<evidence type="ECO:0000256" key="1">
    <source>
        <dbReference type="ARBA" id="ARBA00005842"/>
    </source>
</evidence>
<comment type="catalytic activity">
    <reaction evidence="8">
        <text>dimethylallyl diphosphate + ADP = N(6)-(dimethylallyl)adenosine 5'-diphosphate + diphosphate</text>
        <dbReference type="Rhea" id="RHEA:36327"/>
        <dbReference type="ChEBI" id="CHEBI:33019"/>
        <dbReference type="ChEBI" id="CHEBI:57623"/>
        <dbReference type="ChEBI" id="CHEBI:73533"/>
        <dbReference type="ChEBI" id="CHEBI:456216"/>
        <dbReference type="EC" id="2.5.1.112"/>
    </reaction>
</comment>
<proteinExistence type="inferred from homology"/>
<evidence type="ECO:0000313" key="13">
    <source>
        <dbReference type="EnsemblPlants" id="Ma03_p08960.1"/>
    </source>
</evidence>
<dbReference type="InterPro" id="IPR039657">
    <property type="entry name" value="Dimethylallyltransferase"/>
</dbReference>
<dbReference type="Gene3D" id="3.40.50.300">
    <property type="entry name" value="P-loop containing nucleotide triphosphate hydrolases"/>
    <property type="match status" value="1"/>
</dbReference>
<gene>
    <name evidence="12" type="ORF">GSMUA_211850.1</name>
</gene>
<keyword evidence="4" id="KW-0547">Nucleotide-binding</keyword>
<evidence type="ECO:0000256" key="5">
    <source>
        <dbReference type="ARBA" id="ARBA00022840"/>
    </source>
</evidence>
<evidence type="ECO:0000256" key="10">
    <source>
        <dbReference type="ARBA" id="ARBA00066838"/>
    </source>
</evidence>
<dbReference type="InterPro" id="IPR027417">
    <property type="entry name" value="P-loop_NTPase"/>
</dbReference>
<dbReference type="PANTHER" id="PTHR11088">
    <property type="entry name" value="TRNA DIMETHYLALLYLTRANSFERASE"/>
    <property type="match status" value="1"/>
</dbReference>
<dbReference type="Gramene" id="Ma03_t08960.1">
    <property type="protein sequence ID" value="Ma03_p08960.1"/>
    <property type="gene ID" value="Ma03_g08960"/>
</dbReference>
<dbReference type="GO" id="GO:0052622">
    <property type="term" value="F:ATP/ADP dimethylallyltransferase activity"/>
    <property type="evidence" value="ECO:0007669"/>
    <property type="project" value="UniProtKB-EC"/>
</dbReference>
<evidence type="ECO:0000256" key="8">
    <source>
        <dbReference type="ARBA" id="ARBA00052386"/>
    </source>
</evidence>
<evidence type="ECO:0000256" key="7">
    <source>
        <dbReference type="ARBA" id="ARBA00051744"/>
    </source>
</evidence>
<feature type="region of interest" description="Disordered" evidence="11">
    <location>
        <begin position="16"/>
        <end position="36"/>
    </location>
</feature>
<evidence type="ECO:0000256" key="2">
    <source>
        <dbReference type="ARBA" id="ARBA00022679"/>
    </source>
</evidence>
<evidence type="ECO:0000256" key="11">
    <source>
        <dbReference type="SAM" id="MobiDB-lite"/>
    </source>
</evidence>
<organism evidence="13 14">
    <name type="scientific">Musa acuminata subsp. malaccensis</name>
    <name type="common">Wild banana</name>
    <name type="synonym">Musa malaccensis</name>
    <dbReference type="NCBI Taxonomy" id="214687"/>
    <lineage>
        <taxon>Eukaryota</taxon>
        <taxon>Viridiplantae</taxon>
        <taxon>Streptophyta</taxon>
        <taxon>Embryophyta</taxon>
        <taxon>Tracheophyta</taxon>
        <taxon>Spermatophyta</taxon>
        <taxon>Magnoliopsida</taxon>
        <taxon>Liliopsida</taxon>
        <taxon>Zingiberales</taxon>
        <taxon>Musaceae</taxon>
        <taxon>Musa</taxon>
    </lineage>
</organism>
<dbReference type="GO" id="GO:0006400">
    <property type="term" value="P:tRNA modification"/>
    <property type="evidence" value="ECO:0000318"/>
    <property type="project" value="GO_Central"/>
</dbReference>
<dbReference type="GO" id="GO:0009691">
    <property type="term" value="P:cytokinin biosynthetic process"/>
    <property type="evidence" value="ECO:0000318"/>
    <property type="project" value="GO_Central"/>
</dbReference>
<evidence type="ECO:0000256" key="3">
    <source>
        <dbReference type="ARBA" id="ARBA00022712"/>
    </source>
</evidence>
<dbReference type="GO" id="GO:0052381">
    <property type="term" value="F:tRNA dimethylallyltransferase activity"/>
    <property type="evidence" value="ECO:0000318"/>
    <property type="project" value="GO_Central"/>
</dbReference>
<protein>
    <recommendedName>
        <fullName evidence="10">adenylate dimethylallyltransferase (ADP/ATP-dependent)</fullName>
        <ecNumber evidence="10">2.5.1.112</ecNumber>
    </recommendedName>
</protein>
<dbReference type="EC" id="2.5.1.112" evidence="10"/>
<evidence type="ECO:0000313" key="14">
    <source>
        <dbReference type="Proteomes" id="UP000012960"/>
    </source>
</evidence>
<dbReference type="EMBL" id="HG996468">
    <property type="protein sequence ID" value="CAG1849599.1"/>
    <property type="molecule type" value="Genomic_DNA"/>
</dbReference>
<comment type="similarity">
    <text evidence="1">Belongs to the IPP transferase family.</text>
</comment>
<dbReference type="GO" id="GO:0005524">
    <property type="term" value="F:ATP binding"/>
    <property type="evidence" value="ECO:0007669"/>
    <property type="project" value="UniProtKB-KW"/>
</dbReference>
<dbReference type="InParanoid" id="A0A804IA04"/>
<dbReference type="SMR" id="A0A804IA04"/>
<dbReference type="Gene3D" id="1.10.287.890">
    <property type="entry name" value="Crystal structure of tRNA isopentenylpyrophosphate transferase (bh2366) domain"/>
    <property type="match status" value="1"/>
</dbReference>
<dbReference type="PANTHER" id="PTHR11088:SF74">
    <property type="entry name" value="ADENYLATE ISOPENTENYLTRANSFERASE 5, CHLOROPLASTIC"/>
    <property type="match status" value="1"/>
</dbReference>
<dbReference type="OrthoDB" id="775260at2759"/>
<sequence length="397" mass="44273">MEILLAYRWGELKKSGENGKKRRQEEEGWEKTDTEQIRSAGANPVGHLFSSLVLREQRWNSMLRSCKADRCSSFFRMPSYPLFLIQFWFPRVPSVPCRLLPPLVDVPAVARMVYKDKVVFILGTTGSGKSKLAIALAKSFRGEVVNSDKMQVYDGLGVITNKVTEEESGGVPHHLLGVVHPEADFTASHFRREATRAVESILGRGGLPIVAGGSNSYIEELVEGVGGEFRSRYDCCFLWVDVELPVLHEFVSSRVDKMVEQGLVKEARAAFRPDGDYSRGIWRSIGVSEMDGYFRSGDSAGDGETKARMLEAAVDAIKANTCRLACCQLQKIRRFCAMGWDVHRIDATEFFQRRGRGSEEELWEEVVGEPGAAITRSFLASKNQNNELDATANAATF</sequence>
<dbReference type="EnsemblPlants" id="Ma03_t08960.1">
    <property type="protein sequence ID" value="Ma03_p08960.1"/>
    <property type="gene ID" value="Ma03_g08960"/>
</dbReference>
<accession>A0A804IA04</accession>